<dbReference type="InterPro" id="IPR001441">
    <property type="entry name" value="UPP_synth-like"/>
</dbReference>
<dbReference type="PANTHER" id="PTHR10291:SF0">
    <property type="entry name" value="DEHYDRODOLICHYL DIPHOSPHATE SYNTHASE 2"/>
    <property type="match status" value="1"/>
</dbReference>
<name>A0ABT3MV44_9GAMM</name>
<sequence length="259" mass="29591">MAMTPQMETGSVEGIPKDKLPRHIAIILDGNNRWAKRRRLPGLAGHRAGVSAVRNIVEACSEYGVEVLTLFAFSSENWNRPRKEVNGLMELFLRALRRETRRLKRNNIRLKVIGDVSGFSADIQRHIREAEALTADEHKVTLVIAANYGGMWDITQATQKVALRVQRGELQADEVTQEMIESHLSTADLPAPDLMIRTSGEQRISNFMLWQCAYSEFYFTDTLWPDFDRAEFYRALLDYVGRQRRFGKTSEQVEAEATC</sequence>
<feature type="active site" evidence="2">
    <location>
        <position position="29"/>
    </location>
</feature>
<dbReference type="RefSeq" id="WP_262568097.1">
    <property type="nucleotide sequence ID" value="NZ_JAPFCC010000001.1"/>
</dbReference>
<dbReference type="PROSITE" id="PS01066">
    <property type="entry name" value="UPP_SYNTHASE"/>
    <property type="match status" value="1"/>
</dbReference>
<keyword evidence="2" id="KW-0479">Metal-binding</keyword>
<comment type="subunit">
    <text evidence="2">Homodimer.</text>
</comment>
<reference evidence="3 4" key="1">
    <citation type="submission" date="2022-10" db="EMBL/GenBank/DDBJ databases">
        <title>High-quality genome sequences of two octocoral-associated bacteria, Endozoicomonas euniceicola EF212 and Endozoicomonas gorgoniicola PS125.</title>
        <authorList>
            <person name="Chiou Y.-J."/>
            <person name="Chen Y.-H."/>
        </authorList>
    </citation>
    <scope>NUCLEOTIDE SEQUENCE [LARGE SCALE GENOMIC DNA]</scope>
    <source>
        <strain evidence="3 4">PS125</strain>
    </source>
</reference>
<keyword evidence="2" id="KW-0961">Cell wall biogenesis/degradation</keyword>
<keyword evidence="2" id="KW-0460">Magnesium</keyword>
<comment type="caution">
    <text evidence="3">The sequence shown here is derived from an EMBL/GenBank/DDBJ whole genome shotgun (WGS) entry which is preliminary data.</text>
</comment>
<gene>
    <name evidence="2" type="primary">uppS</name>
    <name evidence="3" type="ORF">NX722_11525</name>
</gene>
<comment type="similarity">
    <text evidence="2">Belongs to the UPP synthase family.</text>
</comment>
<comment type="catalytic activity">
    <reaction evidence="2">
        <text>8 isopentenyl diphosphate + (2E,6E)-farnesyl diphosphate = di-trans,octa-cis-undecaprenyl diphosphate + 8 diphosphate</text>
        <dbReference type="Rhea" id="RHEA:27551"/>
        <dbReference type="ChEBI" id="CHEBI:33019"/>
        <dbReference type="ChEBI" id="CHEBI:58405"/>
        <dbReference type="ChEBI" id="CHEBI:128769"/>
        <dbReference type="ChEBI" id="CHEBI:175763"/>
        <dbReference type="EC" id="2.5.1.31"/>
    </reaction>
</comment>
<dbReference type="EC" id="2.5.1.31" evidence="2"/>
<accession>A0ABT3MV44</accession>
<feature type="active site" description="Proton acceptor" evidence="2">
    <location>
        <position position="77"/>
    </location>
</feature>
<feature type="binding site" evidence="2">
    <location>
        <begin position="74"/>
        <end position="76"/>
    </location>
    <ligand>
        <name>substrate</name>
    </ligand>
</feature>
<keyword evidence="2" id="KW-0133">Cell shape</keyword>
<keyword evidence="4" id="KW-1185">Reference proteome</keyword>
<feature type="binding site" evidence="2">
    <location>
        <begin position="203"/>
        <end position="205"/>
    </location>
    <ligand>
        <name>substrate</name>
    </ligand>
</feature>
<keyword evidence="2" id="KW-0573">Peptidoglycan synthesis</keyword>
<dbReference type="InterPro" id="IPR036424">
    <property type="entry name" value="UPP_synth-like_sf"/>
</dbReference>
<dbReference type="NCBIfam" id="NF011405">
    <property type="entry name" value="PRK14830.1"/>
    <property type="match status" value="1"/>
</dbReference>
<feature type="binding site" evidence="2">
    <location>
        <position position="80"/>
    </location>
    <ligand>
        <name>substrate</name>
    </ligand>
</feature>
<dbReference type="CDD" id="cd00475">
    <property type="entry name" value="Cis_IPPS"/>
    <property type="match status" value="1"/>
</dbReference>
<keyword evidence="1 2" id="KW-0808">Transferase</keyword>
<dbReference type="Proteomes" id="UP001209854">
    <property type="component" value="Unassembled WGS sequence"/>
</dbReference>
<dbReference type="Gene3D" id="3.40.1180.10">
    <property type="entry name" value="Decaprenyl diphosphate synthase-like"/>
    <property type="match status" value="1"/>
</dbReference>
<dbReference type="SUPFAM" id="SSF64005">
    <property type="entry name" value="Undecaprenyl diphosphate synthase"/>
    <property type="match status" value="1"/>
</dbReference>
<organism evidence="3 4">
    <name type="scientific">Endozoicomonas gorgoniicola</name>
    <dbReference type="NCBI Taxonomy" id="1234144"/>
    <lineage>
        <taxon>Bacteria</taxon>
        <taxon>Pseudomonadati</taxon>
        <taxon>Pseudomonadota</taxon>
        <taxon>Gammaproteobacteria</taxon>
        <taxon>Oceanospirillales</taxon>
        <taxon>Endozoicomonadaceae</taxon>
        <taxon>Endozoicomonas</taxon>
    </lineage>
</organism>
<dbReference type="Pfam" id="PF01255">
    <property type="entry name" value="Prenyltransf"/>
    <property type="match status" value="1"/>
</dbReference>
<dbReference type="PANTHER" id="PTHR10291">
    <property type="entry name" value="DEHYDRODOLICHYL DIPHOSPHATE SYNTHASE FAMILY MEMBER"/>
    <property type="match status" value="1"/>
</dbReference>
<evidence type="ECO:0000256" key="1">
    <source>
        <dbReference type="ARBA" id="ARBA00022679"/>
    </source>
</evidence>
<feature type="binding site" evidence="2">
    <location>
        <position position="216"/>
    </location>
    <ligand>
        <name>Mg(2+)</name>
        <dbReference type="ChEBI" id="CHEBI:18420"/>
    </ligand>
</feature>
<feature type="binding site" evidence="2">
    <location>
        <position position="46"/>
    </location>
    <ligand>
        <name>substrate</name>
    </ligand>
</feature>
<dbReference type="NCBIfam" id="TIGR00055">
    <property type="entry name" value="uppS"/>
    <property type="match status" value="1"/>
</dbReference>
<feature type="binding site" evidence="2">
    <location>
        <position position="34"/>
    </location>
    <ligand>
        <name>substrate</name>
    </ligand>
</feature>
<feature type="binding site" evidence="2">
    <location>
        <position position="78"/>
    </location>
    <ligand>
        <name>substrate</name>
    </ligand>
</feature>
<comment type="caution">
    <text evidence="2">Lacks conserved residue(s) required for the propagation of feature annotation.</text>
</comment>
<comment type="cofactor">
    <cofactor evidence="2">
        <name>Mg(2+)</name>
        <dbReference type="ChEBI" id="CHEBI:18420"/>
    </cofactor>
    <text evidence="2">Binds 2 magnesium ions per subunit.</text>
</comment>
<dbReference type="HAMAP" id="MF_01139">
    <property type="entry name" value="ISPT"/>
    <property type="match status" value="1"/>
</dbReference>
<dbReference type="InterPro" id="IPR018520">
    <property type="entry name" value="UPP_synth-like_CS"/>
</dbReference>
<feature type="binding site" evidence="2">
    <location>
        <position position="197"/>
    </location>
    <ligand>
        <name>substrate</name>
    </ligand>
</feature>
<evidence type="ECO:0000313" key="4">
    <source>
        <dbReference type="Proteomes" id="UP001209854"/>
    </source>
</evidence>
<evidence type="ECO:0000256" key="2">
    <source>
        <dbReference type="HAMAP-Rule" id="MF_01139"/>
    </source>
</evidence>
<proteinExistence type="inferred from homology"/>
<feature type="binding site" evidence="2">
    <location>
        <position position="29"/>
    </location>
    <ligand>
        <name>Mg(2+)</name>
        <dbReference type="ChEBI" id="CHEBI:18420"/>
    </ligand>
</feature>
<evidence type="ECO:0000313" key="3">
    <source>
        <dbReference type="EMBL" id="MCW7553256.1"/>
    </source>
</evidence>
<comment type="function">
    <text evidence="2">Catalyzes the sequential condensation of isopentenyl diphosphate (IPP) with (2E,6E)-farnesyl diphosphate (E,E-FPP) to yield (2Z,6Z,10Z,14Z,18Z,22Z,26Z,30Z,34E,38E)-undecaprenyl diphosphate (di-trans,octa-cis-UPP). UPP is the precursor of glycosyl carrier lipid in the biosynthesis of bacterial cell wall polysaccharide components such as peptidoglycan and lipopolysaccharide.</text>
</comment>
<protein>
    <recommendedName>
        <fullName evidence="2">Ditrans,polycis-undecaprenyl-diphosphate synthase ((2E,6E)-farnesyl-diphosphate specific)</fullName>
        <ecNumber evidence="2">2.5.1.31</ecNumber>
    </recommendedName>
    <alternativeName>
        <fullName evidence="2">Ditrans,polycis-undecaprenylcistransferase</fullName>
    </alternativeName>
    <alternativeName>
        <fullName evidence="2">Undecaprenyl diphosphate synthase</fullName>
        <shortName evidence="2">UDS</shortName>
    </alternativeName>
    <alternativeName>
        <fullName evidence="2">Undecaprenyl pyrophosphate synthase</fullName>
        <shortName evidence="2">UPP synthase</shortName>
    </alternativeName>
</protein>
<dbReference type="EMBL" id="JAPFCC010000001">
    <property type="protein sequence ID" value="MCW7553256.1"/>
    <property type="molecule type" value="Genomic_DNA"/>
</dbReference>
<feature type="binding site" evidence="2">
    <location>
        <begin position="30"/>
        <end position="33"/>
    </location>
    <ligand>
        <name>substrate</name>
    </ligand>
</feature>
<dbReference type="GO" id="GO:0016740">
    <property type="term" value="F:transferase activity"/>
    <property type="evidence" value="ECO:0007669"/>
    <property type="project" value="UniProtKB-KW"/>
</dbReference>